<evidence type="ECO:0000313" key="3">
    <source>
        <dbReference type="Proteomes" id="UP000198775"/>
    </source>
</evidence>
<evidence type="ECO:0000313" key="2">
    <source>
        <dbReference type="EMBL" id="SEO21840.1"/>
    </source>
</evidence>
<evidence type="ECO:0000259" key="1">
    <source>
        <dbReference type="Pfam" id="PF00501"/>
    </source>
</evidence>
<dbReference type="Pfam" id="PF00501">
    <property type="entry name" value="AMP-binding"/>
    <property type="match status" value="1"/>
</dbReference>
<dbReference type="InterPro" id="IPR000873">
    <property type="entry name" value="AMP-dep_synth/lig_dom"/>
</dbReference>
<protein>
    <submittedName>
        <fullName evidence="2">AMP-binding enzyme</fullName>
    </submittedName>
</protein>
<accession>A0A1H8MX41</accession>
<dbReference type="AlphaFoldDB" id="A0A1H8MX41"/>
<dbReference type="InterPro" id="IPR050237">
    <property type="entry name" value="ATP-dep_AMP-bd_enzyme"/>
</dbReference>
<sequence>MNFATELELQARSQPDAPALFFEDQTFTWSEIDDRASQFVNVLTAHGLGPGDHMAIYMPNVPAFIFGFYGAMKAGVVPMPLNLRFEQGEVEYMIVDLLHGLNAVESPHGISGQATGTSRFQDVCVPLVARRVSPSEWLSCGPVNEAPSVAESSPAVF</sequence>
<gene>
    <name evidence="2" type="ORF">SAMN05216388_1009158</name>
</gene>
<proteinExistence type="predicted"/>
<dbReference type="Proteomes" id="UP000198775">
    <property type="component" value="Unassembled WGS sequence"/>
</dbReference>
<name>A0A1H8MX41_9EURY</name>
<dbReference type="OrthoDB" id="161417at2157"/>
<dbReference type="RefSeq" id="WP_092660194.1">
    <property type="nucleotide sequence ID" value="NZ_FOCX01000009.1"/>
</dbReference>
<dbReference type="PANTHER" id="PTHR43767">
    <property type="entry name" value="LONG-CHAIN-FATTY-ACID--COA LIGASE"/>
    <property type="match status" value="1"/>
</dbReference>
<keyword evidence="3" id="KW-1185">Reference proteome</keyword>
<dbReference type="PANTHER" id="PTHR43767:SF1">
    <property type="entry name" value="NONRIBOSOMAL PEPTIDE SYNTHASE PES1 (EUROFUNG)-RELATED"/>
    <property type="match status" value="1"/>
</dbReference>
<organism evidence="2 3">
    <name type="scientific">Halorientalis persicus</name>
    <dbReference type="NCBI Taxonomy" id="1367881"/>
    <lineage>
        <taxon>Archaea</taxon>
        <taxon>Methanobacteriati</taxon>
        <taxon>Methanobacteriota</taxon>
        <taxon>Stenosarchaea group</taxon>
        <taxon>Halobacteria</taxon>
        <taxon>Halobacteriales</taxon>
        <taxon>Haloarculaceae</taxon>
        <taxon>Halorientalis</taxon>
    </lineage>
</organism>
<dbReference type="EMBL" id="FOCX01000009">
    <property type="protein sequence ID" value="SEO21840.1"/>
    <property type="molecule type" value="Genomic_DNA"/>
</dbReference>
<dbReference type="Gene3D" id="3.40.50.980">
    <property type="match status" value="1"/>
</dbReference>
<feature type="domain" description="AMP-dependent synthetase/ligase" evidence="1">
    <location>
        <begin position="8"/>
        <end position="96"/>
    </location>
</feature>
<dbReference type="SUPFAM" id="SSF56801">
    <property type="entry name" value="Acetyl-CoA synthetase-like"/>
    <property type="match status" value="1"/>
</dbReference>
<reference evidence="3" key="1">
    <citation type="submission" date="2016-10" db="EMBL/GenBank/DDBJ databases">
        <authorList>
            <person name="Varghese N."/>
            <person name="Submissions S."/>
        </authorList>
    </citation>
    <scope>NUCLEOTIDE SEQUENCE [LARGE SCALE GENOMIC DNA]</scope>
    <source>
        <strain evidence="3">IBRC-M 10043</strain>
    </source>
</reference>